<dbReference type="EMBL" id="MYFO01000020">
    <property type="protein sequence ID" value="TFE86226.1"/>
    <property type="molecule type" value="Genomic_DNA"/>
</dbReference>
<evidence type="ECO:0000256" key="5">
    <source>
        <dbReference type="ARBA" id="ARBA00022989"/>
    </source>
</evidence>
<dbReference type="Gene3D" id="1.10.3720.10">
    <property type="entry name" value="MetI-like"/>
    <property type="match status" value="1"/>
</dbReference>
<keyword evidence="5 7" id="KW-1133">Transmembrane helix</keyword>
<dbReference type="PANTHER" id="PTHR43744">
    <property type="entry name" value="ABC TRANSPORTER PERMEASE PROTEIN MG189-RELATED-RELATED"/>
    <property type="match status" value="1"/>
</dbReference>
<protein>
    <submittedName>
        <fullName evidence="9">Sugar ABC transporter permease</fullName>
    </submittedName>
</protein>
<dbReference type="InterPro" id="IPR000515">
    <property type="entry name" value="MetI-like"/>
</dbReference>
<dbReference type="Pfam" id="PF00528">
    <property type="entry name" value="BPD_transp_1"/>
    <property type="match status" value="1"/>
</dbReference>
<evidence type="ECO:0000256" key="2">
    <source>
        <dbReference type="ARBA" id="ARBA00022448"/>
    </source>
</evidence>
<dbReference type="GO" id="GO:0055085">
    <property type="term" value="P:transmembrane transport"/>
    <property type="evidence" value="ECO:0007669"/>
    <property type="project" value="InterPro"/>
</dbReference>
<proteinExistence type="inferred from homology"/>
<feature type="transmembrane region" description="Helical" evidence="7">
    <location>
        <begin position="98"/>
        <end position="116"/>
    </location>
</feature>
<sequence length="271" mass="30179">MKAHLVPRPLGYAIMLLTVVVYVYPLLYLFNVSLKADAEFALDPVGWVRHVQFANYVAAWEKASFGTYIWNSLLYTGVAVAGSVLISAMAAFPVSRGYVRWSGLIYVFFMMGIFLPNNMIPQWNLIHAMGLYNTRTGFILVNMGIGLGFMLMTGYMKSIPRELDEAASMDGCTYSRFVLALMLPLIKPVLATSAILQAIGVWNNIIGANIYFSDQRLFPVVMGLYKFYGQFGNQWTLLAAALVIVASPLILLYLFLQRYIIEGAMTGAVKS</sequence>
<accession>A0A4Y8PZ66</accession>
<comment type="similarity">
    <text evidence="7">Belongs to the binding-protein-dependent transport system permease family.</text>
</comment>
<dbReference type="PANTHER" id="PTHR43744:SF3">
    <property type="entry name" value="LACTOSE TRANSPORT SYSTEM PERMEASE PROTEIN LACG"/>
    <property type="match status" value="1"/>
</dbReference>
<comment type="subcellular location">
    <subcellularLocation>
        <location evidence="1 7">Cell membrane</location>
        <topology evidence="1 7">Multi-pass membrane protein</topology>
    </subcellularLocation>
</comment>
<evidence type="ECO:0000259" key="8">
    <source>
        <dbReference type="PROSITE" id="PS50928"/>
    </source>
</evidence>
<dbReference type="InterPro" id="IPR035906">
    <property type="entry name" value="MetI-like_sf"/>
</dbReference>
<dbReference type="SUPFAM" id="SSF161098">
    <property type="entry name" value="MetI-like"/>
    <property type="match status" value="1"/>
</dbReference>
<organism evidence="9 10">
    <name type="scientific">Paenibacillus athensensis</name>
    <dbReference type="NCBI Taxonomy" id="1967502"/>
    <lineage>
        <taxon>Bacteria</taxon>
        <taxon>Bacillati</taxon>
        <taxon>Bacillota</taxon>
        <taxon>Bacilli</taxon>
        <taxon>Bacillales</taxon>
        <taxon>Paenibacillaceae</taxon>
        <taxon>Paenibacillus</taxon>
    </lineage>
</organism>
<feature type="domain" description="ABC transmembrane type-1" evidence="8">
    <location>
        <begin position="69"/>
        <end position="256"/>
    </location>
</feature>
<keyword evidence="6 7" id="KW-0472">Membrane</keyword>
<dbReference type="GO" id="GO:0005886">
    <property type="term" value="C:plasma membrane"/>
    <property type="evidence" value="ECO:0007669"/>
    <property type="project" value="UniProtKB-SubCell"/>
</dbReference>
<feature type="transmembrane region" description="Helical" evidence="7">
    <location>
        <begin position="177"/>
        <end position="199"/>
    </location>
</feature>
<feature type="transmembrane region" description="Helical" evidence="7">
    <location>
        <begin position="68"/>
        <end position="91"/>
    </location>
</feature>
<evidence type="ECO:0000256" key="6">
    <source>
        <dbReference type="ARBA" id="ARBA00023136"/>
    </source>
</evidence>
<evidence type="ECO:0000256" key="1">
    <source>
        <dbReference type="ARBA" id="ARBA00004651"/>
    </source>
</evidence>
<keyword evidence="3" id="KW-1003">Cell membrane</keyword>
<evidence type="ECO:0000256" key="4">
    <source>
        <dbReference type="ARBA" id="ARBA00022692"/>
    </source>
</evidence>
<evidence type="ECO:0000256" key="3">
    <source>
        <dbReference type="ARBA" id="ARBA00022475"/>
    </source>
</evidence>
<keyword evidence="2 7" id="KW-0813">Transport</keyword>
<feature type="transmembrane region" description="Helical" evidence="7">
    <location>
        <begin position="235"/>
        <end position="256"/>
    </location>
</feature>
<name>A0A4Y8PZ66_9BACL</name>
<dbReference type="AlphaFoldDB" id="A0A4Y8PZ66"/>
<feature type="transmembrane region" description="Helical" evidence="7">
    <location>
        <begin position="12"/>
        <end position="30"/>
    </location>
</feature>
<keyword evidence="10" id="KW-1185">Reference proteome</keyword>
<gene>
    <name evidence="9" type="ORF">B5M42_15390</name>
</gene>
<evidence type="ECO:0000313" key="9">
    <source>
        <dbReference type="EMBL" id="TFE86226.1"/>
    </source>
</evidence>
<keyword evidence="4 7" id="KW-0812">Transmembrane</keyword>
<evidence type="ECO:0000313" key="10">
    <source>
        <dbReference type="Proteomes" id="UP000298246"/>
    </source>
</evidence>
<dbReference type="RefSeq" id="WP_134754374.1">
    <property type="nucleotide sequence ID" value="NZ_MYFO02000005.1"/>
</dbReference>
<dbReference type="PROSITE" id="PS50928">
    <property type="entry name" value="ABC_TM1"/>
    <property type="match status" value="1"/>
</dbReference>
<feature type="transmembrane region" description="Helical" evidence="7">
    <location>
        <begin position="136"/>
        <end position="156"/>
    </location>
</feature>
<evidence type="ECO:0000256" key="7">
    <source>
        <dbReference type="RuleBase" id="RU363032"/>
    </source>
</evidence>
<reference evidence="9 10" key="1">
    <citation type="submission" date="2017-03" db="EMBL/GenBank/DDBJ databases">
        <title>Isolation of Levoglucosan Utilizing Bacteria.</title>
        <authorList>
            <person name="Arya A.S."/>
        </authorList>
    </citation>
    <scope>NUCLEOTIDE SEQUENCE [LARGE SCALE GENOMIC DNA]</scope>
    <source>
        <strain evidence="9 10">MEC069</strain>
    </source>
</reference>
<dbReference type="Proteomes" id="UP000298246">
    <property type="component" value="Unassembled WGS sequence"/>
</dbReference>
<comment type="caution">
    <text evidence="9">The sequence shown here is derived from an EMBL/GenBank/DDBJ whole genome shotgun (WGS) entry which is preliminary data.</text>
</comment>
<dbReference type="OrthoDB" id="187395at2"/>
<dbReference type="CDD" id="cd06261">
    <property type="entry name" value="TM_PBP2"/>
    <property type="match status" value="1"/>
</dbReference>